<keyword evidence="2" id="KW-1185">Reference proteome</keyword>
<proteinExistence type="predicted"/>
<name>A0ACB9P3F3_9MYRT</name>
<comment type="caution">
    <text evidence="1">The sequence shown here is derived from an EMBL/GenBank/DDBJ whole genome shotgun (WGS) entry which is preliminary data.</text>
</comment>
<gene>
    <name evidence="1" type="ORF">MLD38_026881</name>
</gene>
<dbReference type="Proteomes" id="UP001057402">
    <property type="component" value="Chromosome 7"/>
</dbReference>
<sequence length="179" mass="18989">MNLPLLGLGSINPLSRVNSALSSVMPSKRQIHVGGGVDGDANVFLLSDRMAEGEQAVQCRLDGDPRASSPACSNCTPNHRIIIVCATGLGQTTRIWGVLPGDECLDFPAAAVFTMDETEMGSGEAKEGLGPKRCSKTAMTRNKETRTAAATNPKENAFMGDATPRGGYPRRPRSRARSD</sequence>
<evidence type="ECO:0000313" key="2">
    <source>
        <dbReference type="Proteomes" id="UP001057402"/>
    </source>
</evidence>
<organism evidence="1 2">
    <name type="scientific">Melastoma candidum</name>
    <dbReference type="NCBI Taxonomy" id="119954"/>
    <lineage>
        <taxon>Eukaryota</taxon>
        <taxon>Viridiplantae</taxon>
        <taxon>Streptophyta</taxon>
        <taxon>Embryophyta</taxon>
        <taxon>Tracheophyta</taxon>
        <taxon>Spermatophyta</taxon>
        <taxon>Magnoliopsida</taxon>
        <taxon>eudicotyledons</taxon>
        <taxon>Gunneridae</taxon>
        <taxon>Pentapetalae</taxon>
        <taxon>rosids</taxon>
        <taxon>malvids</taxon>
        <taxon>Myrtales</taxon>
        <taxon>Melastomataceae</taxon>
        <taxon>Melastomatoideae</taxon>
        <taxon>Melastomateae</taxon>
        <taxon>Melastoma</taxon>
    </lineage>
</organism>
<protein>
    <submittedName>
        <fullName evidence="1">Uncharacterized protein</fullName>
    </submittedName>
</protein>
<evidence type="ECO:0000313" key="1">
    <source>
        <dbReference type="EMBL" id="KAI4342234.1"/>
    </source>
</evidence>
<accession>A0ACB9P3F3</accession>
<dbReference type="EMBL" id="CM042886">
    <property type="protein sequence ID" value="KAI4342234.1"/>
    <property type="molecule type" value="Genomic_DNA"/>
</dbReference>
<reference evidence="2" key="1">
    <citation type="journal article" date="2023" name="Front. Plant Sci.">
        <title>Chromosomal-level genome assembly of Melastoma candidum provides insights into trichome evolution.</title>
        <authorList>
            <person name="Zhong Y."/>
            <person name="Wu W."/>
            <person name="Sun C."/>
            <person name="Zou P."/>
            <person name="Liu Y."/>
            <person name="Dai S."/>
            <person name="Zhou R."/>
        </authorList>
    </citation>
    <scope>NUCLEOTIDE SEQUENCE [LARGE SCALE GENOMIC DNA]</scope>
</reference>